<keyword evidence="4" id="KW-0238">DNA-binding</keyword>
<evidence type="ECO:0000259" key="3">
    <source>
        <dbReference type="Pfam" id="PF03551"/>
    </source>
</evidence>
<dbReference type="Proteomes" id="UP000572680">
    <property type="component" value="Unassembled WGS sequence"/>
</dbReference>
<dbReference type="InterPro" id="IPR005149">
    <property type="entry name" value="Tscrpt_reg_PadR_N"/>
</dbReference>
<dbReference type="PANTHER" id="PTHR43252">
    <property type="entry name" value="TRANSCRIPTIONAL REGULATOR YQJI"/>
    <property type="match status" value="1"/>
</dbReference>
<dbReference type="RefSeq" id="WP_182841512.1">
    <property type="nucleotide sequence ID" value="NZ_BAAALP010000008.1"/>
</dbReference>
<keyword evidence="5" id="KW-1185">Reference proteome</keyword>
<evidence type="ECO:0000256" key="2">
    <source>
        <dbReference type="SAM" id="MobiDB-lite"/>
    </source>
</evidence>
<organism evidence="4 5">
    <name type="scientific">Actinomadura namibiensis</name>
    <dbReference type="NCBI Taxonomy" id="182080"/>
    <lineage>
        <taxon>Bacteria</taxon>
        <taxon>Bacillati</taxon>
        <taxon>Actinomycetota</taxon>
        <taxon>Actinomycetes</taxon>
        <taxon>Streptosporangiales</taxon>
        <taxon>Thermomonosporaceae</taxon>
        <taxon>Actinomadura</taxon>
    </lineage>
</organism>
<dbReference type="InterPro" id="IPR036388">
    <property type="entry name" value="WH-like_DNA-bd_sf"/>
</dbReference>
<dbReference type="EMBL" id="JACJIA010000001">
    <property type="protein sequence ID" value="MBA8948976.1"/>
    <property type="molecule type" value="Genomic_DNA"/>
</dbReference>
<keyword evidence="1" id="KW-0175">Coiled coil</keyword>
<dbReference type="InterPro" id="IPR036390">
    <property type="entry name" value="WH_DNA-bd_sf"/>
</dbReference>
<accession>A0A7W3LIU1</accession>
<feature type="coiled-coil region" evidence="1">
    <location>
        <begin position="73"/>
        <end position="107"/>
    </location>
</feature>
<feature type="domain" description="Transcription regulator PadR N-terminal" evidence="3">
    <location>
        <begin position="13"/>
        <end position="81"/>
    </location>
</feature>
<gene>
    <name evidence="4" type="ORF">HNR61_000574</name>
</gene>
<reference evidence="4 5" key="1">
    <citation type="submission" date="2020-08" db="EMBL/GenBank/DDBJ databases">
        <title>Genomic Encyclopedia of Type Strains, Phase IV (KMG-IV): sequencing the most valuable type-strain genomes for metagenomic binning, comparative biology and taxonomic classification.</title>
        <authorList>
            <person name="Goeker M."/>
        </authorList>
    </citation>
    <scope>NUCLEOTIDE SEQUENCE [LARGE SCALE GENOMIC DNA]</scope>
    <source>
        <strain evidence="4 5">DSM 44197</strain>
    </source>
</reference>
<evidence type="ECO:0000256" key="1">
    <source>
        <dbReference type="SAM" id="Coils"/>
    </source>
</evidence>
<dbReference type="SUPFAM" id="SSF46785">
    <property type="entry name" value="Winged helix' DNA-binding domain"/>
    <property type="match status" value="1"/>
</dbReference>
<name>A0A7W3LIU1_ACTNM</name>
<evidence type="ECO:0000313" key="5">
    <source>
        <dbReference type="Proteomes" id="UP000572680"/>
    </source>
</evidence>
<feature type="compositionally biased region" description="Gly residues" evidence="2">
    <location>
        <begin position="131"/>
        <end position="146"/>
    </location>
</feature>
<dbReference type="Gene3D" id="1.10.10.10">
    <property type="entry name" value="Winged helix-like DNA-binding domain superfamily/Winged helix DNA-binding domain"/>
    <property type="match status" value="1"/>
</dbReference>
<dbReference type="PANTHER" id="PTHR43252:SF7">
    <property type="entry name" value="TRANSCRIPTIONAL REGULATOR YQJI"/>
    <property type="match status" value="1"/>
</dbReference>
<dbReference type="AlphaFoldDB" id="A0A7W3LIU1"/>
<dbReference type="GO" id="GO:0003677">
    <property type="term" value="F:DNA binding"/>
    <property type="evidence" value="ECO:0007669"/>
    <property type="project" value="UniProtKB-KW"/>
</dbReference>
<dbReference type="Pfam" id="PF03551">
    <property type="entry name" value="PadR"/>
    <property type="match status" value="1"/>
</dbReference>
<feature type="region of interest" description="Disordered" evidence="2">
    <location>
        <begin position="128"/>
        <end position="164"/>
    </location>
</feature>
<evidence type="ECO:0000313" key="4">
    <source>
        <dbReference type="EMBL" id="MBA8948976.1"/>
    </source>
</evidence>
<comment type="caution">
    <text evidence="4">The sequence shown here is derived from an EMBL/GenBank/DDBJ whole genome shotgun (WGS) entry which is preliminary data.</text>
</comment>
<protein>
    <submittedName>
        <fullName evidence="4">DNA-binding PadR family transcriptional regulator</fullName>
    </submittedName>
</protein>
<sequence length="244" mass="28035">MPVFGHGRLRLYLLKLLEESPRHGYEVIRLLQDRFLGVYSPSPGTIYPRLARLEAEGLVTHEVVEGRKVYSLTDKGRAELERRLDELAELEEEISASAQEFARELQQDVRQTVRTLREELTQAARTVREQGGPGGTGGTGGTGGDVWGAATDRQKGEWGRQKEHWREQSQRWKEEWRRNWEDAWATATGTRQDVARLELERLLSSFVEDVRRAAKKSDLSQEDLTAVQTLLAETRDRLRREILD</sequence>
<proteinExistence type="predicted"/>
<feature type="compositionally biased region" description="Basic and acidic residues" evidence="2">
    <location>
        <begin position="152"/>
        <end position="164"/>
    </location>
</feature>